<dbReference type="Proteomes" id="UP000708208">
    <property type="component" value="Unassembled WGS sequence"/>
</dbReference>
<accession>A0A8J2J5J7</accession>
<feature type="region of interest" description="Disordered" evidence="1">
    <location>
        <begin position="1"/>
        <end position="32"/>
    </location>
</feature>
<feature type="non-terminal residue" evidence="2">
    <location>
        <position position="1"/>
    </location>
</feature>
<keyword evidence="3" id="KW-1185">Reference proteome</keyword>
<comment type="caution">
    <text evidence="2">The sequence shown here is derived from an EMBL/GenBank/DDBJ whole genome shotgun (WGS) entry which is preliminary data.</text>
</comment>
<protein>
    <submittedName>
        <fullName evidence="2">Uncharacterized protein</fullName>
    </submittedName>
</protein>
<reference evidence="2" key="1">
    <citation type="submission" date="2021-06" db="EMBL/GenBank/DDBJ databases">
        <authorList>
            <person name="Hodson N. C."/>
            <person name="Mongue J. A."/>
            <person name="Jaron S. K."/>
        </authorList>
    </citation>
    <scope>NUCLEOTIDE SEQUENCE</scope>
</reference>
<gene>
    <name evidence="2" type="ORF">AFUS01_LOCUS861</name>
</gene>
<organism evidence="2 3">
    <name type="scientific">Allacma fusca</name>
    <dbReference type="NCBI Taxonomy" id="39272"/>
    <lineage>
        <taxon>Eukaryota</taxon>
        <taxon>Metazoa</taxon>
        <taxon>Ecdysozoa</taxon>
        <taxon>Arthropoda</taxon>
        <taxon>Hexapoda</taxon>
        <taxon>Collembola</taxon>
        <taxon>Symphypleona</taxon>
        <taxon>Sminthuridae</taxon>
        <taxon>Allacma</taxon>
    </lineage>
</organism>
<name>A0A8J2J5J7_9HEXA</name>
<evidence type="ECO:0000313" key="2">
    <source>
        <dbReference type="EMBL" id="CAG7654038.1"/>
    </source>
</evidence>
<dbReference type="AlphaFoldDB" id="A0A8J2J5J7"/>
<proteinExistence type="predicted"/>
<sequence>MGSKSKELYGSSNSQNEAEAEAVCLSPRIPEGNQRSDCITLDAIVDSDQGNVHEEAGRTSSFNTDSQIMDETQHFYDFNAAPNTVGNWMTQPSAKP</sequence>
<evidence type="ECO:0000256" key="1">
    <source>
        <dbReference type="SAM" id="MobiDB-lite"/>
    </source>
</evidence>
<dbReference type="EMBL" id="CAJVCH010004579">
    <property type="protein sequence ID" value="CAG7654038.1"/>
    <property type="molecule type" value="Genomic_DNA"/>
</dbReference>
<evidence type="ECO:0000313" key="3">
    <source>
        <dbReference type="Proteomes" id="UP000708208"/>
    </source>
</evidence>